<reference evidence="1 2" key="1">
    <citation type="submission" date="2019-01" db="EMBL/GenBank/DDBJ databases">
        <title>The draft genome of Rhizobium sp. 24NR.</title>
        <authorList>
            <person name="Liu L."/>
            <person name="Liang L."/>
            <person name="Shi S."/>
            <person name="Xu L."/>
            <person name="Wang X."/>
            <person name="Li L."/>
            <person name="Zhang X."/>
        </authorList>
    </citation>
    <scope>NUCLEOTIDE SEQUENCE [LARGE SCALE GENOMIC DNA]</scope>
    <source>
        <strain evidence="1 2">24NR</strain>
    </source>
</reference>
<dbReference type="AlphaFoldDB" id="A0A3S3RK52"/>
<dbReference type="Proteomes" id="UP000287687">
    <property type="component" value="Unassembled WGS sequence"/>
</dbReference>
<dbReference type="RefSeq" id="WP_128442235.1">
    <property type="nucleotide sequence ID" value="NZ_SBIP01000002.1"/>
</dbReference>
<comment type="caution">
    <text evidence="1">The sequence shown here is derived from an EMBL/GenBank/DDBJ whole genome shotgun (WGS) entry which is preliminary data.</text>
</comment>
<sequence length="235" mass="25477">MAVLLDFPITSVMITNPSLALVYNSRPGQEATNGMRRSVGVSGAQFKLSFTVPVFDQRTERTVRGFLWNMEADTALVRIRMPDVYGIDGPFAADTKSFRDANRTGIPFATGAMYATGVGHAIPTLETQFLAPAENASREIYVTSTDEIPGGCAISIEEFCYGVAGSWIEDGQQRLRLSPVLRKPASAGDTISLAPVFVGFCVTDTPGYEALTAGRYGEHTLEFMEDLTRLVESAD</sequence>
<protein>
    <submittedName>
        <fullName evidence="1">Uncharacterized protein</fullName>
    </submittedName>
</protein>
<dbReference type="OrthoDB" id="8478425at2"/>
<dbReference type="EMBL" id="SBIP01000002">
    <property type="protein sequence ID" value="RWX78257.1"/>
    <property type="molecule type" value="Genomic_DNA"/>
</dbReference>
<evidence type="ECO:0000313" key="1">
    <source>
        <dbReference type="EMBL" id="RWX78257.1"/>
    </source>
</evidence>
<keyword evidence="2" id="KW-1185">Reference proteome</keyword>
<gene>
    <name evidence="1" type="ORF">EPK99_06385</name>
</gene>
<name>A0A3S3RK52_9HYPH</name>
<accession>A0A3S3RK52</accession>
<organism evidence="1 2">
    <name type="scientific">Neorhizobium lilium</name>
    <dbReference type="NCBI Taxonomy" id="2503024"/>
    <lineage>
        <taxon>Bacteria</taxon>
        <taxon>Pseudomonadati</taxon>
        <taxon>Pseudomonadota</taxon>
        <taxon>Alphaproteobacteria</taxon>
        <taxon>Hyphomicrobiales</taxon>
        <taxon>Rhizobiaceae</taxon>
        <taxon>Rhizobium/Agrobacterium group</taxon>
        <taxon>Neorhizobium</taxon>
    </lineage>
</organism>
<evidence type="ECO:0000313" key="2">
    <source>
        <dbReference type="Proteomes" id="UP000287687"/>
    </source>
</evidence>
<proteinExistence type="predicted"/>